<gene>
    <name evidence="1" type="ORF">UT39_C0001G0019</name>
</gene>
<dbReference type="Pfam" id="PF26317">
    <property type="entry name" value="CntK_N"/>
    <property type="match status" value="1"/>
</dbReference>
<sequence length="246" mass="27490">MKPKMKVQLPSPTHMENVNYKIIDTAGQKTAVVLYSKNPKSQSLRAKRIMAEDKSIEQVAFLQKDSNSKYYSLVMMGNELSINGTLAGIYLTSEMTKNPNVKLRTSGINEVVSGIATQRSVSVKLPKCIFIKKINNVFLLKGIVYEIRNKINNTNEFYLKNNLKTLAIKYKSYAAGIIYLENSRIVPCIYVVKTDSLVWENACGSGSLSATIFTGHKRILQPSGDFINILTGSKYFTIKTSAKIVK</sequence>
<evidence type="ECO:0000313" key="1">
    <source>
        <dbReference type="EMBL" id="KKR11964.1"/>
    </source>
</evidence>
<comment type="caution">
    <text evidence="1">The sequence shown here is derived from an EMBL/GenBank/DDBJ whole genome shotgun (WGS) entry which is preliminary data.</text>
</comment>
<evidence type="ECO:0008006" key="3">
    <source>
        <dbReference type="Google" id="ProtNLM"/>
    </source>
</evidence>
<organism evidence="1 2">
    <name type="scientific">Candidatus Woesebacteria bacterium GW2011_GWA1_39_21</name>
    <dbReference type="NCBI Taxonomy" id="1618550"/>
    <lineage>
        <taxon>Bacteria</taxon>
        <taxon>Candidatus Woeseibacteriota</taxon>
    </lineage>
</organism>
<dbReference type="Proteomes" id="UP000034246">
    <property type="component" value="Unassembled WGS sequence"/>
</dbReference>
<dbReference type="EMBL" id="LBWP01000001">
    <property type="protein sequence ID" value="KKR11964.1"/>
    <property type="molecule type" value="Genomic_DNA"/>
</dbReference>
<dbReference type="InterPro" id="IPR058944">
    <property type="entry name" value="CntK-like"/>
</dbReference>
<evidence type="ECO:0000313" key="2">
    <source>
        <dbReference type="Proteomes" id="UP000034246"/>
    </source>
</evidence>
<dbReference type="STRING" id="1618550.UT39_C0001G0019"/>
<name>A0A0G0N718_9BACT</name>
<protein>
    <recommendedName>
        <fullName evidence="3">Diaminopimelate epimerase</fullName>
    </recommendedName>
</protein>
<dbReference type="AlphaFoldDB" id="A0A0G0N718"/>
<accession>A0A0G0N718</accession>
<proteinExistence type="predicted"/>
<reference evidence="1 2" key="1">
    <citation type="journal article" date="2015" name="Nature">
        <title>rRNA introns, odd ribosomes, and small enigmatic genomes across a large radiation of phyla.</title>
        <authorList>
            <person name="Brown C.T."/>
            <person name="Hug L.A."/>
            <person name="Thomas B.C."/>
            <person name="Sharon I."/>
            <person name="Castelle C.J."/>
            <person name="Singh A."/>
            <person name="Wilkins M.J."/>
            <person name="Williams K.H."/>
            <person name="Banfield J.F."/>
        </authorList>
    </citation>
    <scope>NUCLEOTIDE SEQUENCE [LARGE SCALE GENOMIC DNA]</scope>
</reference>